<proteinExistence type="predicted"/>
<evidence type="ECO:0000313" key="2">
    <source>
        <dbReference type="Proteomes" id="UP000182400"/>
    </source>
</evidence>
<gene>
    <name evidence="1" type="ORF">SAMN05216601_12228</name>
</gene>
<dbReference type="AlphaFoldDB" id="A0A1I5SKA3"/>
<dbReference type="EMBL" id="FOWP01000022">
    <property type="protein sequence ID" value="SFP71148.1"/>
    <property type="molecule type" value="Genomic_DNA"/>
</dbReference>
<reference evidence="1 2" key="1">
    <citation type="submission" date="2016-10" db="EMBL/GenBank/DDBJ databases">
        <authorList>
            <person name="de Groot N.N."/>
        </authorList>
    </citation>
    <scope>NUCLEOTIDE SEQUENCE [LARGE SCALE GENOMIC DNA]</scope>
    <source>
        <strain evidence="1 2">CCUG 59231</strain>
    </source>
</reference>
<dbReference type="Proteomes" id="UP000182400">
    <property type="component" value="Unassembled WGS sequence"/>
</dbReference>
<organism evidence="1 2">
    <name type="scientific">Ectopseudomonas composti</name>
    <dbReference type="NCBI Taxonomy" id="658457"/>
    <lineage>
        <taxon>Bacteria</taxon>
        <taxon>Pseudomonadati</taxon>
        <taxon>Pseudomonadota</taxon>
        <taxon>Gammaproteobacteria</taxon>
        <taxon>Pseudomonadales</taxon>
        <taxon>Pseudomonadaceae</taxon>
        <taxon>Ectopseudomonas</taxon>
    </lineage>
</organism>
<name>A0A1I5SKA3_9GAMM</name>
<evidence type="ECO:0000313" key="1">
    <source>
        <dbReference type="EMBL" id="SFP71148.1"/>
    </source>
</evidence>
<protein>
    <submittedName>
        <fullName evidence="1">Uncharacterized protein</fullName>
    </submittedName>
</protein>
<sequence>MRESVFGLLLKRHNTQVDIFTWLKMLSLESYLGEQLVEMLANTSSFSKGSPGDLAFNIPTNGWKAELEEFIPATLMNKFLKSHIEQLLLYKFTNHYGLLRAAKPPTKDNPHGRSLYELNPEKLYLLTELKLSYNTIWVSLNVVVDIVVYVITKDITMAILSGGIIEFIRRFKW</sequence>
<dbReference type="STRING" id="658457.SAMN05216601_12228"/>
<accession>A0A1I5SKA3</accession>
<dbReference type="RefSeq" id="WP_074941733.1">
    <property type="nucleotide sequence ID" value="NZ_FOWP01000022.1"/>
</dbReference>